<evidence type="ECO:0000256" key="8">
    <source>
        <dbReference type="ARBA" id="ARBA00023157"/>
    </source>
</evidence>
<dbReference type="SUPFAM" id="SSF53474">
    <property type="entry name" value="alpha/beta-Hydrolases"/>
    <property type="match status" value="1"/>
</dbReference>
<comment type="caution">
    <text evidence="14">The sequence shown here is derived from an EMBL/GenBank/DDBJ whole genome shotgun (WGS) entry which is preliminary data.</text>
</comment>
<keyword evidence="4 11" id="KW-0121">Carboxypeptidase</keyword>
<dbReference type="GO" id="GO:0005576">
    <property type="term" value="C:extracellular region"/>
    <property type="evidence" value="ECO:0007669"/>
    <property type="project" value="UniProtKB-SubCell"/>
</dbReference>
<dbReference type="Proteomes" id="UP001064489">
    <property type="component" value="Chromosome 12"/>
</dbReference>
<evidence type="ECO:0000256" key="10">
    <source>
        <dbReference type="ARBA" id="ARBA00037399"/>
    </source>
</evidence>
<evidence type="ECO:0000256" key="6">
    <source>
        <dbReference type="ARBA" id="ARBA00022729"/>
    </source>
</evidence>
<proteinExistence type="inferred from homology"/>
<dbReference type="AlphaFoldDB" id="A0AAD5I9P4"/>
<organism evidence="14 15">
    <name type="scientific">Acer negundo</name>
    <name type="common">Box elder</name>
    <dbReference type="NCBI Taxonomy" id="4023"/>
    <lineage>
        <taxon>Eukaryota</taxon>
        <taxon>Viridiplantae</taxon>
        <taxon>Streptophyta</taxon>
        <taxon>Embryophyta</taxon>
        <taxon>Tracheophyta</taxon>
        <taxon>Spermatophyta</taxon>
        <taxon>Magnoliopsida</taxon>
        <taxon>eudicotyledons</taxon>
        <taxon>Gunneridae</taxon>
        <taxon>Pentapetalae</taxon>
        <taxon>rosids</taxon>
        <taxon>malvids</taxon>
        <taxon>Sapindales</taxon>
        <taxon>Sapindaceae</taxon>
        <taxon>Hippocastanoideae</taxon>
        <taxon>Acereae</taxon>
        <taxon>Acer</taxon>
    </lineage>
</organism>
<evidence type="ECO:0000256" key="9">
    <source>
        <dbReference type="ARBA" id="ARBA00023180"/>
    </source>
</evidence>
<keyword evidence="13" id="KW-0472">Membrane</keyword>
<dbReference type="GO" id="GO:0019748">
    <property type="term" value="P:secondary metabolic process"/>
    <property type="evidence" value="ECO:0007669"/>
    <property type="project" value="TreeGrafter"/>
</dbReference>
<feature type="compositionally biased region" description="Basic and acidic residues" evidence="12">
    <location>
        <begin position="68"/>
        <end position="92"/>
    </location>
</feature>
<keyword evidence="5 11" id="KW-0645">Protease</keyword>
<dbReference type="InterPro" id="IPR018202">
    <property type="entry name" value="Ser_caboxypep_ser_AS"/>
</dbReference>
<dbReference type="PROSITE" id="PS00131">
    <property type="entry name" value="CARBOXYPEPT_SER_SER"/>
    <property type="match status" value="1"/>
</dbReference>
<dbReference type="Pfam" id="PF00450">
    <property type="entry name" value="Peptidase_S10"/>
    <property type="match status" value="1"/>
</dbReference>
<comment type="similarity">
    <text evidence="2 11">Belongs to the peptidase S10 family.</text>
</comment>
<keyword evidence="9" id="KW-0325">Glycoprotein</keyword>
<dbReference type="PANTHER" id="PTHR11802:SF254">
    <property type="entry name" value="SERINE CARBOXYPEPTIDASE-LIKE 20"/>
    <property type="match status" value="1"/>
</dbReference>
<evidence type="ECO:0000256" key="3">
    <source>
        <dbReference type="ARBA" id="ARBA00022525"/>
    </source>
</evidence>
<dbReference type="FunFam" id="3.40.50.1820:FF:000143">
    <property type="entry name" value="Carboxypeptidase"/>
    <property type="match status" value="1"/>
</dbReference>
<evidence type="ECO:0000256" key="1">
    <source>
        <dbReference type="ARBA" id="ARBA00004613"/>
    </source>
</evidence>
<dbReference type="EMBL" id="JAJSOW010000107">
    <property type="protein sequence ID" value="KAI9156638.1"/>
    <property type="molecule type" value="Genomic_DNA"/>
</dbReference>
<evidence type="ECO:0000256" key="4">
    <source>
        <dbReference type="ARBA" id="ARBA00022645"/>
    </source>
</evidence>
<evidence type="ECO:0000256" key="11">
    <source>
        <dbReference type="RuleBase" id="RU361156"/>
    </source>
</evidence>
<evidence type="ECO:0000256" key="7">
    <source>
        <dbReference type="ARBA" id="ARBA00022801"/>
    </source>
</evidence>
<dbReference type="GO" id="GO:0016747">
    <property type="term" value="F:acyltransferase activity, transferring groups other than amino-acyl groups"/>
    <property type="evidence" value="ECO:0007669"/>
    <property type="project" value="TreeGrafter"/>
</dbReference>
<keyword evidence="8" id="KW-1015">Disulfide bond</keyword>
<reference evidence="14" key="2">
    <citation type="submission" date="2023-02" db="EMBL/GenBank/DDBJ databases">
        <authorList>
            <person name="Swenson N.G."/>
            <person name="Wegrzyn J.L."/>
            <person name="Mcevoy S.L."/>
        </authorList>
    </citation>
    <scope>NUCLEOTIDE SEQUENCE</scope>
    <source>
        <strain evidence="14">91603</strain>
        <tissue evidence="14">Leaf</tissue>
    </source>
</reference>
<keyword evidence="6" id="KW-0732">Signal</keyword>
<keyword evidence="3" id="KW-0964">Secreted</keyword>
<accession>A0AAD5I9P4</accession>
<dbReference type="PRINTS" id="PR00724">
    <property type="entry name" value="CRBOXYPTASEC"/>
</dbReference>
<evidence type="ECO:0000256" key="2">
    <source>
        <dbReference type="ARBA" id="ARBA00009431"/>
    </source>
</evidence>
<keyword evidence="7 11" id="KW-0378">Hydrolase</keyword>
<reference evidence="14" key="1">
    <citation type="journal article" date="2022" name="Plant J.">
        <title>Strategies of tolerance reflected in two North American maple genomes.</title>
        <authorList>
            <person name="McEvoy S.L."/>
            <person name="Sezen U.U."/>
            <person name="Trouern-Trend A."/>
            <person name="McMahon S.M."/>
            <person name="Schaberg P.G."/>
            <person name="Yang J."/>
            <person name="Wegrzyn J.L."/>
            <person name="Swenson N.G."/>
        </authorList>
    </citation>
    <scope>NUCLEOTIDE SEQUENCE</scope>
    <source>
        <strain evidence="14">91603</strain>
    </source>
</reference>
<evidence type="ECO:0000313" key="15">
    <source>
        <dbReference type="Proteomes" id="UP001064489"/>
    </source>
</evidence>
<dbReference type="InterPro" id="IPR029058">
    <property type="entry name" value="AB_hydrolase_fold"/>
</dbReference>
<dbReference type="EC" id="3.4.16.-" evidence="11"/>
<protein>
    <recommendedName>
        <fullName evidence="11">Carboxypeptidase</fullName>
        <ecNumber evidence="11">3.4.16.-</ecNumber>
    </recommendedName>
</protein>
<sequence length="534" mass="59477">MADHPLGSTTDHRLGHDNNKANKKQQSQRQQEGKQETTEPTTTKQQHPQKEQNPPTRPRPHKTAPPAERTKQISKDNRTASRGRKGADHSEQTRNQGRTSQITPVCMDKIFLLSIVSVCMVLNVVVVIEAAPKSGLITHLPGFNATSFPSKHYSGYVSIKSVDVALPKNLFYYFVESERNPSKDPVVLWLNGGPGCSSMDGFIYEHGPFNFAKGKEKGQLPTLHLNPYSWSKVSNIIYLDSPAGVGYSYCKDNSAYETGDIQTAKDTHKFLLKWLEEYQEFSSNPFYISGESYAGIYIPTLAAEIHDGIKAGEKPVINFKGYMIGNGVTDPEFDGNALVPFAHGMALISDILFEAIGYLNIYDILEPCYHSPPSSMKNNISNSTFGELGKTERPLPVRKRMFGRAWPFKAPVLPGIVPSWPQLLSYGSVPCVDDEVATAWLNDESVRKALHAAPKNETGEWQLCTSLGYTHDAGSMLTYHKNLTMQGYRALIYSGDHDMCVPFTGTQAWTRSLGYNIVEEWRPWYPTDQDVASG</sequence>
<keyword evidence="13" id="KW-1133">Transmembrane helix</keyword>
<feature type="transmembrane region" description="Helical" evidence="13">
    <location>
        <begin position="110"/>
        <end position="128"/>
    </location>
</feature>
<feature type="compositionally biased region" description="Basic and acidic residues" evidence="12">
    <location>
        <begin position="10"/>
        <end position="20"/>
    </location>
</feature>
<keyword evidence="15" id="KW-1185">Reference proteome</keyword>
<keyword evidence="13" id="KW-0812">Transmembrane</keyword>
<evidence type="ECO:0000313" key="14">
    <source>
        <dbReference type="EMBL" id="KAI9156638.1"/>
    </source>
</evidence>
<dbReference type="GO" id="GO:0004185">
    <property type="term" value="F:serine-type carboxypeptidase activity"/>
    <property type="evidence" value="ECO:0007669"/>
    <property type="project" value="UniProtKB-UniRule"/>
</dbReference>
<feature type="region of interest" description="Disordered" evidence="12">
    <location>
        <begin position="1"/>
        <end position="99"/>
    </location>
</feature>
<dbReference type="PANTHER" id="PTHR11802">
    <property type="entry name" value="SERINE PROTEASE FAMILY S10 SERINE CARBOXYPEPTIDASE"/>
    <property type="match status" value="1"/>
</dbReference>
<dbReference type="Gene3D" id="3.40.50.1820">
    <property type="entry name" value="alpha/beta hydrolase"/>
    <property type="match status" value="1"/>
</dbReference>
<comment type="function">
    <text evidence="10">Probable carboxypeptidase.</text>
</comment>
<evidence type="ECO:0000256" key="5">
    <source>
        <dbReference type="ARBA" id="ARBA00022670"/>
    </source>
</evidence>
<comment type="subcellular location">
    <subcellularLocation>
        <location evidence="1">Secreted</location>
    </subcellularLocation>
</comment>
<gene>
    <name evidence="14" type="ORF">LWI28_009960</name>
</gene>
<evidence type="ECO:0000256" key="12">
    <source>
        <dbReference type="SAM" id="MobiDB-lite"/>
    </source>
</evidence>
<name>A0AAD5I9P4_ACENE</name>
<dbReference type="InterPro" id="IPR001563">
    <property type="entry name" value="Peptidase_S10"/>
</dbReference>
<dbReference type="GO" id="GO:0006508">
    <property type="term" value="P:proteolysis"/>
    <property type="evidence" value="ECO:0007669"/>
    <property type="project" value="UniProtKB-KW"/>
</dbReference>
<evidence type="ECO:0000256" key="13">
    <source>
        <dbReference type="SAM" id="Phobius"/>
    </source>
</evidence>